<dbReference type="GO" id="GO:0031419">
    <property type="term" value="F:cobalamin binding"/>
    <property type="evidence" value="ECO:0007669"/>
    <property type="project" value="InterPro"/>
</dbReference>
<dbReference type="InterPro" id="IPR003759">
    <property type="entry name" value="Cbl-bd_cap"/>
</dbReference>
<dbReference type="SUPFAM" id="SSF52242">
    <property type="entry name" value="Cobalamin (vitamin B12)-binding domain"/>
    <property type="match status" value="1"/>
</dbReference>
<organism evidence="2 3">
    <name type="scientific">Geomonas silvestris</name>
    <dbReference type="NCBI Taxonomy" id="2740184"/>
    <lineage>
        <taxon>Bacteria</taxon>
        <taxon>Pseudomonadati</taxon>
        <taxon>Thermodesulfobacteriota</taxon>
        <taxon>Desulfuromonadia</taxon>
        <taxon>Geobacterales</taxon>
        <taxon>Geobacteraceae</taxon>
        <taxon>Geomonas</taxon>
    </lineage>
</organism>
<accession>A0A6V8MGR1</accession>
<dbReference type="PROSITE" id="PS51332">
    <property type="entry name" value="B12_BINDING"/>
    <property type="match status" value="1"/>
</dbReference>
<dbReference type="InterPro" id="IPR006158">
    <property type="entry name" value="Cobalamin-bd"/>
</dbReference>
<dbReference type="InterPro" id="IPR036594">
    <property type="entry name" value="Meth_synthase_dom"/>
</dbReference>
<dbReference type="RefSeq" id="WP_183353853.1">
    <property type="nucleotide sequence ID" value="NZ_BLXX01000003.1"/>
</dbReference>
<dbReference type="GO" id="GO:0046872">
    <property type="term" value="F:metal ion binding"/>
    <property type="evidence" value="ECO:0007669"/>
    <property type="project" value="InterPro"/>
</dbReference>
<dbReference type="Proteomes" id="UP000556026">
    <property type="component" value="Unassembled WGS sequence"/>
</dbReference>
<name>A0A6V8MGR1_9BACT</name>
<protein>
    <recommendedName>
        <fullName evidence="1">B12-binding domain-containing protein</fullName>
    </recommendedName>
</protein>
<evidence type="ECO:0000313" key="2">
    <source>
        <dbReference type="EMBL" id="GFO59003.1"/>
    </source>
</evidence>
<sequence>MPSCPLETGELINLLVAALLELDRNAARDCFQRSALVPLAFAETVLAPALERVGTGWERGEVALSQVYMSGRISEELLDEILPPQQLPDTSHPAMAVAVLDDFHPLGKRIVSSVVRASGFRLADYGLIGVDDLVRRAQNDGIRILLVSTLMLPAALRVRELKECLDRDLPGTRLVVGGAPFRLHPDLWWEVGADGTSATASGVVPLLRRLIAELP</sequence>
<reference evidence="3" key="1">
    <citation type="submission" date="2020-06" db="EMBL/GenBank/DDBJ databases">
        <title>Draft genomic sequence of Geomonas sp. Red330.</title>
        <authorList>
            <person name="Itoh H."/>
            <person name="Zhenxing X."/>
            <person name="Ushijima N."/>
            <person name="Masuda Y."/>
            <person name="Shiratori Y."/>
            <person name="Senoo K."/>
        </authorList>
    </citation>
    <scope>NUCLEOTIDE SEQUENCE [LARGE SCALE GENOMIC DNA]</scope>
    <source>
        <strain evidence="3">Red330</strain>
    </source>
</reference>
<keyword evidence="3" id="KW-1185">Reference proteome</keyword>
<evidence type="ECO:0000259" key="1">
    <source>
        <dbReference type="PROSITE" id="PS51332"/>
    </source>
</evidence>
<comment type="caution">
    <text evidence="2">The sequence shown here is derived from an EMBL/GenBank/DDBJ whole genome shotgun (WGS) entry which is preliminary data.</text>
</comment>
<gene>
    <name evidence="2" type="ORF">GMST_13280</name>
</gene>
<dbReference type="Gene3D" id="1.10.1240.10">
    <property type="entry name" value="Methionine synthase domain"/>
    <property type="match status" value="1"/>
</dbReference>
<evidence type="ECO:0000313" key="3">
    <source>
        <dbReference type="Proteomes" id="UP000556026"/>
    </source>
</evidence>
<dbReference type="InterPro" id="IPR036724">
    <property type="entry name" value="Cobalamin-bd_sf"/>
</dbReference>
<dbReference type="AlphaFoldDB" id="A0A6V8MGR1"/>
<proteinExistence type="predicted"/>
<dbReference type="Pfam" id="PF02607">
    <property type="entry name" value="B12-binding_2"/>
    <property type="match status" value="1"/>
</dbReference>
<dbReference type="Gene3D" id="3.40.50.280">
    <property type="entry name" value="Cobalamin-binding domain"/>
    <property type="match status" value="1"/>
</dbReference>
<feature type="domain" description="B12-binding" evidence="1">
    <location>
        <begin position="91"/>
        <end position="215"/>
    </location>
</feature>
<dbReference type="Pfam" id="PF02310">
    <property type="entry name" value="B12-binding"/>
    <property type="match status" value="1"/>
</dbReference>
<dbReference type="EMBL" id="BLXX01000003">
    <property type="protein sequence ID" value="GFO59003.1"/>
    <property type="molecule type" value="Genomic_DNA"/>
</dbReference>